<gene>
    <name evidence="3" type="ORF">C5613_29510</name>
</gene>
<dbReference type="Gene3D" id="3.40.50.620">
    <property type="entry name" value="HUPs"/>
    <property type="match status" value="1"/>
</dbReference>
<protein>
    <submittedName>
        <fullName evidence="3">Universal stress protein</fullName>
    </submittedName>
</protein>
<comment type="similarity">
    <text evidence="1">Belongs to the universal stress protein A family.</text>
</comment>
<reference evidence="4" key="1">
    <citation type="submission" date="2018-02" db="EMBL/GenBank/DDBJ databases">
        <title>Draft genome sequencing of Rhodococcus opacus KU647198.</title>
        <authorList>
            <person name="Zheng B.-X."/>
        </authorList>
    </citation>
    <scope>NUCLEOTIDE SEQUENCE [LARGE SCALE GENOMIC DNA]</scope>
    <source>
        <strain evidence="4">04-OD7</strain>
    </source>
</reference>
<evidence type="ECO:0000259" key="2">
    <source>
        <dbReference type="Pfam" id="PF00582"/>
    </source>
</evidence>
<feature type="domain" description="UspA" evidence="2">
    <location>
        <begin position="56"/>
        <end position="114"/>
    </location>
</feature>
<dbReference type="AlphaFoldDB" id="A0A2S8IYA9"/>
<dbReference type="EMBL" id="PUIO01000043">
    <property type="protein sequence ID" value="PQP19771.1"/>
    <property type="molecule type" value="Genomic_DNA"/>
</dbReference>
<dbReference type="InterPro" id="IPR014729">
    <property type="entry name" value="Rossmann-like_a/b/a_fold"/>
</dbReference>
<name>A0A2S8IYA9_RHOOP</name>
<dbReference type="PRINTS" id="PR01438">
    <property type="entry name" value="UNVRSLSTRESS"/>
</dbReference>
<organism evidence="3 4">
    <name type="scientific">Rhodococcus opacus</name>
    <name type="common">Nocardia opaca</name>
    <dbReference type="NCBI Taxonomy" id="37919"/>
    <lineage>
        <taxon>Bacteria</taxon>
        <taxon>Bacillati</taxon>
        <taxon>Actinomycetota</taxon>
        <taxon>Actinomycetes</taxon>
        <taxon>Mycobacteriales</taxon>
        <taxon>Nocardiaceae</taxon>
        <taxon>Rhodococcus</taxon>
    </lineage>
</organism>
<sequence length="119" mass="12554">MTVIVAVPDSAEGRHAFTAAVTEAKHLAAELVVVNLGLTTLDIPAHDPAVTVTVVDRHGRDDRDPVDAVLDEITDRDATRLVIGVKRRSAVGKALLGSVSQRLLLSAPIPVLAINPPED</sequence>
<dbReference type="InterPro" id="IPR006015">
    <property type="entry name" value="Universal_stress_UspA"/>
</dbReference>
<dbReference type="Proteomes" id="UP000239290">
    <property type="component" value="Unassembled WGS sequence"/>
</dbReference>
<evidence type="ECO:0000256" key="1">
    <source>
        <dbReference type="ARBA" id="ARBA00008791"/>
    </source>
</evidence>
<dbReference type="Pfam" id="PF00582">
    <property type="entry name" value="Usp"/>
    <property type="match status" value="1"/>
</dbReference>
<accession>A0A2S8IYA9</accession>
<dbReference type="InterPro" id="IPR006016">
    <property type="entry name" value="UspA"/>
</dbReference>
<evidence type="ECO:0000313" key="4">
    <source>
        <dbReference type="Proteomes" id="UP000239290"/>
    </source>
</evidence>
<evidence type="ECO:0000313" key="3">
    <source>
        <dbReference type="EMBL" id="PQP19771.1"/>
    </source>
</evidence>
<dbReference type="RefSeq" id="WP_105419864.1">
    <property type="nucleotide sequence ID" value="NZ_PUIO01000043.1"/>
</dbReference>
<proteinExistence type="inferred from homology"/>
<comment type="caution">
    <text evidence="3">The sequence shown here is derived from an EMBL/GenBank/DDBJ whole genome shotgun (WGS) entry which is preliminary data.</text>
</comment>
<dbReference type="SUPFAM" id="SSF52402">
    <property type="entry name" value="Adenine nucleotide alpha hydrolases-like"/>
    <property type="match status" value="1"/>
</dbReference>
<dbReference type="CDD" id="cd00293">
    <property type="entry name" value="USP-like"/>
    <property type="match status" value="1"/>
</dbReference>